<dbReference type="PATRIC" id="fig|536227.13.peg.3415"/>
<evidence type="ECO:0000313" key="2">
    <source>
        <dbReference type="Proteomes" id="UP000004198"/>
    </source>
</evidence>
<proteinExistence type="predicted"/>
<comment type="caution">
    <text evidence="1">The sequence shown here is derived from an EMBL/GenBank/DDBJ whole genome shotgun (WGS) entry which is preliminary data.</text>
</comment>
<dbReference type="KEGG" id="cck:Ccar_16280"/>
<dbReference type="RefSeq" id="WP_007060812.1">
    <property type="nucleotide sequence ID" value="NZ_ACVI01000026.1"/>
</dbReference>
<dbReference type="AlphaFoldDB" id="C6PT10"/>
<reference evidence="1 2" key="1">
    <citation type="submission" date="2009-06" db="EMBL/GenBank/DDBJ databases">
        <title>The draft genome of Clostridium carboxidivorans P7.</title>
        <authorList>
            <consortium name="US DOE Joint Genome Institute (JGI-PGF)"/>
            <person name="Lucas S."/>
            <person name="Copeland A."/>
            <person name="Lapidus A."/>
            <person name="Glavina del Rio T."/>
            <person name="Tice H."/>
            <person name="Bruce D."/>
            <person name="Goodwin L."/>
            <person name="Pitluck S."/>
            <person name="Larimer F."/>
            <person name="Land M.L."/>
            <person name="Hauser L."/>
            <person name="Hemme C.L."/>
        </authorList>
    </citation>
    <scope>NUCLEOTIDE SEQUENCE [LARGE SCALE GENOMIC DNA]</scope>
    <source>
        <strain evidence="1 2">P7</strain>
    </source>
</reference>
<keyword evidence="2" id="KW-1185">Reference proteome</keyword>
<protein>
    <submittedName>
        <fullName evidence="1">Uncharacterized protein</fullName>
    </submittedName>
</protein>
<name>C6PT10_9CLOT</name>
<sequence>MLTKEDKDDIINLLINSINISTSSMSITNGTQELLKIEIKQGSFDINLFSALDTIFKVQVSERKNNYVKVNIDNNIGISHNLLEELNTIYIYKYKTCIKLIDKLIVSEDSFTIYFNRLIYKYFKDNKIFELTYKNLCKSIKHRMEINQKRFDFFRNIEIKETNRNE</sequence>
<dbReference type="EMBL" id="ACVI01000026">
    <property type="protein sequence ID" value="EET87645.1"/>
    <property type="molecule type" value="Genomic_DNA"/>
</dbReference>
<accession>C6PT10</accession>
<organism evidence="1 2">
    <name type="scientific">Clostridium carboxidivorans P7</name>
    <dbReference type="NCBI Taxonomy" id="536227"/>
    <lineage>
        <taxon>Bacteria</taxon>
        <taxon>Bacillati</taxon>
        <taxon>Bacillota</taxon>
        <taxon>Clostridia</taxon>
        <taxon>Eubacteriales</taxon>
        <taxon>Clostridiaceae</taxon>
        <taxon>Clostridium</taxon>
    </lineage>
</organism>
<gene>
    <name evidence="1" type="ORF">CcarbDRAFT_1927</name>
</gene>
<evidence type="ECO:0000313" key="1">
    <source>
        <dbReference type="EMBL" id="EET87645.1"/>
    </source>
</evidence>
<dbReference type="Proteomes" id="UP000004198">
    <property type="component" value="Unassembled WGS sequence"/>
</dbReference>